<feature type="transmembrane region" description="Helical" evidence="17">
    <location>
        <begin position="262"/>
        <end position="283"/>
    </location>
</feature>
<organism evidence="18 19">
    <name type="scientific">Pseudarthrobacter defluvii</name>
    <dbReference type="NCBI Taxonomy" id="410837"/>
    <lineage>
        <taxon>Bacteria</taxon>
        <taxon>Bacillati</taxon>
        <taxon>Actinomycetota</taxon>
        <taxon>Actinomycetes</taxon>
        <taxon>Micrococcales</taxon>
        <taxon>Micrococcaceae</taxon>
        <taxon>Pseudarthrobacter</taxon>
    </lineage>
</organism>
<keyword evidence="8 17" id="KW-0133">Cell shape</keyword>
<keyword evidence="6 17" id="KW-0812">Transmembrane</keyword>
<evidence type="ECO:0000256" key="10">
    <source>
        <dbReference type="ARBA" id="ARBA00022989"/>
    </source>
</evidence>
<protein>
    <recommendedName>
        <fullName evidence="4 17">Undecaprenyl-diphosphatase</fullName>
        <ecNumber evidence="3 17">3.6.1.27</ecNumber>
    </recommendedName>
    <alternativeName>
        <fullName evidence="15 17">Bacitracin resistance protein</fullName>
    </alternativeName>
    <alternativeName>
        <fullName evidence="14 17">Undecaprenyl pyrophosphate phosphatase</fullName>
    </alternativeName>
</protein>
<evidence type="ECO:0000256" key="14">
    <source>
        <dbReference type="ARBA" id="ARBA00032707"/>
    </source>
</evidence>
<name>A0ABT9UGB2_9MICC</name>
<evidence type="ECO:0000256" key="13">
    <source>
        <dbReference type="ARBA" id="ARBA00023316"/>
    </source>
</evidence>
<evidence type="ECO:0000256" key="16">
    <source>
        <dbReference type="ARBA" id="ARBA00047594"/>
    </source>
</evidence>
<dbReference type="Pfam" id="PF02673">
    <property type="entry name" value="BacA"/>
    <property type="match status" value="1"/>
</dbReference>
<keyword evidence="11 17" id="KW-0472">Membrane</keyword>
<evidence type="ECO:0000256" key="1">
    <source>
        <dbReference type="ARBA" id="ARBA00004651"/>
    </source>
</evidence>
<evidence type="ECO:0000256" key="9">
    <source>
        <dbReference type="ARBA" id="ARBA00022984"/>
    </source>
</evidence>
<keyword evidence="10 17" id="KW-1133">Transmembrane helix</keyword>
<evidence type="ECO:0000313" key="18">
    <source>
        <dbReference type="EMBL" id="MDQ0118681.1"/>
    </source>
</evidence>
<evidence type="ECO:0000256" key="15">
    <source>
        <dbReference type="ARBA" id="ARBA00032932"/>
    </source>
</evidence>
<comment type="similarity">
    <text evidence="2 17">Belongs to the UppP family.</text>
</comment>
<accession>A0ABT9UGB2</accession>
<feature type="transmembrane region" description="Helical" evidence="17">
    <location>
        <begin position="290"/>
        <end position="312"/>
    </location>
</feature>
<comment type="function">
    <text evidence="17">Catalyzes the dephosphorylation of undecaprenyl diphosphate (UPP). Confers resistance to bacitracin.</text>
</comment>
<evidence type="ECO:0000256" key="3">
    <source>
        <dbReference type="ARBA" id="ARBA00012374"/>
    </source>
</evidence>
<dbReference type="GO" id="GO:0050380">
    <property type="term" value="F:undecaprenyl-diphosphatase activity"/>
    <property type="evidence" value="ECO:0007669"/>
    <property type="project" value="UniProtKB-EC"/>
</dbReference>
<evidence type="ECO:0000256" key="17">
    <source>
        <dbReference type="HAMAP-Rule" id="MF_01006"/>
    </source>
</evidence>
<evidence type="ECO:0000256" key="7">
    <source>
        <dbReference type="ARBA" id="ARBA00022801"/>
    </source>
</evidence>
<dbReference type="EC" id="3.6.1.27" evidence="3 17"/>
<dbReference type="InterPro" id="IPR003824">
    <property type="entry name" value="UppP"/>
</dbReference>
<sequence>MINNFQAAILGLVLGITELFPISSLGHSVVLPRLFGWNLDQNDPSFLTFLIATHLATAMVLFVFFLRDWIEIFKGIGRSVRDRKIDPADSYAELGWLLIVGTVPAGILGLALEKPIRALFATPLIAAAFLIINGFILFAAERLHRIIERHLMRMNSIPATVAGETAASQTDALGIRPTAASSDAAIAGLSWKQALGIGASQGAALIPGISRSGSSMVGGLLAGLSNENAARFSFLLATPVIGAAALLKLPELFGPNLAGDRGAFIIGALCSGLAAWISTKFLLRFFHTRTLVPFAVYCIVAGALYVTALLAIG</sequence>
<proteinExistence type="inferred from homology"/>
<keyword evidence="13 17" id="KW-0961">Cell wall biogenesis/degradation</keyword>
<reference evidence="18 19" key="1">
    <citation type="submission" date="2023-07" db="EMBL/GenBank/DDBJ databases">
        <title>Sorghum-associated microbial communities from plants grown in Nebraska, USA.</title>
        <authorList>
            <person name="Schachtman D."/>
        </authorList>
    </citation>
    <scope>NUCLEOTIDE SEQUENCE [LARGE SCALE GENOMIC DNA]</scope>
    <source>
        <strain evidence="18 19">DS994</strain>
    </source>
</reference>
<feature type="transmembrane region" description="Helical" evidence="17">
    <location>
        <begin position="46"/>
        <end position="70"/>
    </location>
</feature>
<evidence type="ECO:0000256" key="2">
    <source>
        <dbReference type="ARBA" id="ARBA00010621"/>
    </source>
</evidence>
<dbReference type="PANTHER" id="PTHR30622:SF4">
    <property type="entry name" value="UNDECAPRENYL-DIPHOSPHATASE"/>
    <property type="match status" value="1"/>
</dbReference>
<feature type="transmembrane region" description="Helical" evidence="17">
    <location>
        <begin position="232"/>
        <end position="250"/>
    </location>
</feature>
<evidence type="ECO:0000256" key="5">
    <source>
        <dbReference type="ARBA" id="ARBA00022475"/>
    </source>
</evidence>
<evidence type="ECO:0000256" key="12">
    <source>
        <dbReference type="ARBA" id="ARBA00023251"/>
    </source>
</evidence>
<evidence type="ECO:0000256" key="6">
    <source>
        <dbReference type="ARBA" id="ARBA00022692"/>
    </source>
</evidence>
<feature type="transmembrane region" description="Helical" evidence="17">
    <location>
        <begin position="7"/>
        <end position="26"/>
    </location>
</feature>
<comment type="miscellaneous">
    <text evidence="17">Bacitracin is thought to be involved in the inhibition of peptidoglycan synthesis by sequestering undecaprenyl diphosphate, thereby reducing the pool of lipid carrier available.</text>
</comment>
<evidence type="ECO:0000256" key="4">
    <source>
        <dbReference type="ARBA" id="ARBA00021581"/>
    </source>
</evidence>
<evidence type="ECO:0000256" key="11">
    <source>
        <dbReference type="ARBA" id="ARBA00023136"/>
    </source>
</evidence>
<feature type="transmembrane region" description="Helical" evidence="17">
    <location>
        <begin position="118"/>
        <end position="140"/>
    </location>
</feature>
<comment type="subcellular location">
    <subcellularLocation>
        <location evidence="1 17">Cell membrane</location>
        <topology evidence="1 17">Multi-pass membrane protein</topology>
    </subcellularLocation>
</comment>
<comment type="catalytic activity">
    <reaction evidence="16 17">
        <text>di-trans,octa-cis-undecaprenyl diphosphate + H2O = di-trans,octa-cis-undecaprenyl phosphate + phosphate + H(+)</text>
        <dbReference type="Rhea" id="RHEA:28094"/>
        <dbReference type="ChEBI" id="CHEBI:15377"/>
        <dbReference type="ChEBI" id="CHEBI:15378"/>
        <dbReference type="ChEBI" id="CHEBI:43474"/>
        <dbReference type="ChEBI" id="CHEBI:58405"/>
        <dbReference type="ChEBI" id="CHEBI:60392"/>
        <dbReference type="EC" id="3.6.1.27"/>
    </reaction>
</comment>
<keyword evidence="7 17" id="KW-0378">Hydrolase</keyword>
<dbReference type="EMBL" id="JAUSSY010000006">
    <property type="protein sequence ID" value="MDQ0118681.1"/>
    <property type="molecule type" value="Genomic_DNA"/>
</dbReference>
<dbReference type="RefSeq" id="WP_307489847.1">
    <property type="nucleotide sequence ID" value="NZ_JAUSSY010000006.1"/>
</dbReference>
<dbReference type="Proteomes" id="UP001226389">
    <property type="component" value="Unassembled WGS sequence"/>
</dbReference>
<evidence type="ECO:0000313" key="19">
    <source>
        <dbReference type="Proteomes" id="UP001226389"/>
    </source>
</evidence>
<dbReference type="HAMAP" id="MF_01006">
    <property type="entry name" value="Undec_diphosphatase"/>
    <property type="match status" value="1"/>
</dbReference>
<keyword evidence="12 17" id="KW-0046">Antibiotic resistance</keyword>
<dbReference type="PANTHER" id="PTHR30622">
    <property type="entry name" value="UNDECAPRENYL-DIPHOSPHATASE"/>
    <property type="match status" value="1"/>
</dbReference>
<feature type="transmembrane region" description="Helical" evidence="17">
    <location>
        <begin position="91"/>
        <end position="112"/>
    </location>
</feature>
<gene>
    <name evidence="17" type="primary">uppP</name>
    <name evidence="18" type="ORF">J2T22_001867</name>
</gene>
<keyword evidence="5 17" id="KW-1003">Cell membrane</keyword>
<comment type="caution">
    <text evidence="18">The sequence shown here is derived from an EMBL/GenBank/DDBJ whole genome shotgun (WGS) entry which is preliminary data.</text>
</comment>
<keyword evidence="19" id="KW-1185">Reference proteome</keyword>
<keyword evidence="9 17" id="KW-0573">Peptidoglycan synthesis</keyword>
<evidence type="ECO:0000256" key="8">
    <source>
        <dbReference type="ARBA" id="ARBA00022960"/>
    </source>
</evidence>